<evidence type="ECO:0000313" key="6">
    <source>
        <dbReference type="EMBL" id="GAA0618724.1"/>
    </source>
</evidence>
<comment type="caution">
    <text evidence="6">The sequence shown here is derived from an EMBL/GenBank/DDBJ whole genome shotgun (WGS) entry which is preliminary data.</text>
</comment>
<evidence type="ECO:0000256" key="2">
    <source>
        <dbReference type="ARBA" id="ARBA00022448"/>
    </source>
</evidence>
<dbReference type="PROSITE" id="PS50893">
    <property type="entry name" value="ABC_TRANSPORTER_2"/>
    <property type="match status" value="1"/>
</dbReference>
<keyword evidence="4 6" id="KW-0067">ATP-binding</keyword>
<proteinExistence type="inferred from homology"/>
<evidence type="ECO:0000259" key="5">
    <source>
        <dbReference type="PROSITE" id="PS50893"/>
    </source>
</evidence>
<gene>
    <name evidence="6" type="ORF">GCM10009547_21410</name>
</gene>
<dbReference type="SMART" id="SM00382">
    <property type="entry name" value="AAA"/>
    <property type="match status" value="1"/>
</dbReference>
<dbReference type="PANTHER" id="PTHR43335:SF4">
    <property type="entry name" value="ABC TRANSPORTER, ATP-BINDING PROTEIN"/>
    <property type="match status" value="1"/>
</dbReference>
<dbReference type="InterPro" id="IPR027417">
    <property type="entry name" value="P-loop_NTPase"/>
</dbReference>
<reference evidence="6 7" key="1">
    <citation type="journal article" date="2019" name="Int. J. Syst. Evol. Microbiol.">
        <title>The Global Catalogue of Microorganisms (GCM) 10K type strain sequencing project: providing services to taxonomists for standard genome sequencing and annotation.</title>
        <authorList>
            <consortium name="The Broad Institute Genomics Platform"/>
            <consortium name="The Broad Institute Genome Sequencing Center for Infectious Disease"/>
            <person name="Wu L."/>
            <person name="Ma J."/>
        </authorList>
    </citation>
    <scope>NUCLEOTIDE SEQUENCE [LARGE SCALE GENOMIC DNA]</scope>
    <source>
        <strain evidence="6 7">JCM 10671</strain>
    </source>
</reference>
<dbReference type="Gene3D" id="3.40.50.300">
    <property type="entry name" value="P-loop containing nucleotide triphosphate hydrolases"/>
    <property type="match status" value="1"/>
</dbReference>
<feature type="domain" description="ABC transporter" evidence="5">
    <location>
        <begin position="46"/>
        <end position="275"/>
    </location>
</feature>
<keyword evidence="2" id="KW-0813">Transport</keyword>
<sequence length="280" mass="29188">MASRRDQNHGPECPELLRKARVRVTLTAMTPPLPPPTPPATPTPAIAVRDLRVSFGRAPAVDGVDLSVPAGAAVGLLGRNGAGKSTTLRVLAGALPPTAGHVEVWGVDVGADPFGARAVVGYCPDVGGLIPRATPWEHLELAARLRRLPAGWEHRARDLLERFDLGADADRVTAGFSHGMGRRLSVVLAALHAPRVLLLDEPFDGVDPVGVEATLDLISELRVGGTAVLVSSHLLPLVVRATTQAVVLRAGRIVGAAPSAELDGETGAERYRGLLGGVRG</sequence>
<keyword evidence="3" id="KW-0547">Nucleotide-binding</keyword>
<dbReference type="GO" id="GO:0005524">
    <property type="term" value="F:ATP binding"/>
    <property type="evidence" value="ECO:0007669"/>
    <property type="project" value="UniProtKB-KW"/>
</dbReference>
<name>A0ABN1GT69_9ACTN</name>
<evidence type="ECO:0000256" key="1">
    <source>
        <dbReference type="ARBA" id="ARBA00005417"/>
    </source>
</evidence>
<dbReference type="InterPro" id="IPR003439">
    <property type="entry name" value="ABC_transporter-like_ATP-bd"/>
</dbReference>
<comment type="similarity">
    <text evidence="1">Belongs to the ABC transporter superfamily.</text>
</comment>
<dbReference type="InterPro" id="IPR003593">
    <property type="entry name" value="AAA+_ATPase"/>
</dbReference>
<evidence type="ECO:0000256" key="3">
    <source>
        <dbReference type="ARBA" id="ARBA00022741"/>
    </source>
</evidence>
<dbReference type="Pfam" id="PF00005">
    <property type="entry name" value="ABC_tran"/>
    <property type="match status" value="1"/>
</dbReference>
<dbReference type="Proteomes" id="UP001500957">
    <property type="component" value="Unassembled WGS sequence"/>
</dbReference>
<dbReference type="SUPFAM" id="SSF52540">
    <property type="entry name" value="P-loop containing nucleoside triphosphate hydrolases"/>
    <property type="match status" value="1"/>
</dbReference>
<accession>A0ABN1GT69</accession>
<evidence type="ECO:0000313" key="7">
    <source>
        <dbReference type="Proteomes" id="UP001500957"/>
    </source>
</evidence>
<dbReference type="EMBL" id="BAAAHE010000015">
    <property type="protein sequence ID" value="GAA0618724.1"/>
    <property type="molecule type" value="Genomic_DNA"/>
</dbReference>
<keyword evidence="7" id="KW-1185">Reference proteome</keyword>
<protein>
    <submittedName>
        <fullName evidence="6">ABC transporter ATP-binding protein</fullName>
    </submittedName>
</protein>
<evidence type="ECO:0000256" key="4">
    <source>
        <dbReference type="ARBA" id="ARBA00022840"/>
    </source>
</evidence>
<dbReference type="PANTHER" id="PTHR43335">
    <property type="entry name" value="ABC TRANSPORTER, ATP-BINDING PROTEIN"/>
    <property type="match status" value="1"/>
</dbReference>
<dbReference type="CDD" id="cd03230">
    <property type="entry name" value="ABC_DR_subfamily_A"/>
    <property type="match status" value="1"/>
</dbReference>
<organism evidence="6 7">
    <name type="scientific">Sporichthya brevicatena</name>
    <dbReference type="NCBI Taxonomy" id="171442"/>
    <lineage>
        <taxon>Bacteria</taxon>
        <taxon>Bacillati</taxon>
        <taxon>Actinomycetota</taxon>
        <taxon>Actinomycetes</taxon>
        <taxon>Sporichthyales</taxon>
        <taxon>Sporichthyaceae</taxon>
        <taxon>Sporichthya</taxon>
    </lineage>
</organism>